<evidence type="ECO:0000256" key="7">
    <source>
        <dbReference type="SAM" id="MobiDB-lite"/>
    </source>
</evidence>
<dbReference type="GO" id="GO:0008865">
    <property type="term" value="F:fructokinase activity"/>
    <property type="evidence" value="ECO:0007669"/>
    <property type="project" value="TreeGrafter"/>
</dbReference>
<keyword evidence="3 6" id="KW-0547">Nucleotide-binding</keyword>
<dbReference type="Pfam" id="PF00349">
    <property type="entry name" value="Hexokinase_1"/>
    <property type="match status" value="1"/>
</dbReference>
<dbReference type="InterPro" id="IPR043129">
    <property type="entry name" value="ATPase_NBD"/>
</dbReference>
<dbReference type="PROSITE" id="PS51748">
    <property type="entry name" value="HEXOKINASE_2"/>
    <property type="match status" value="1"/>
</dbReference>
<dbReference type="OrthoDB" id="419537at2759"/>
<dbReference type="Pfam" id="PF03727">
    <property type="entry name" value="Hexokinase_2"/>
    <property type="match status" value="1"/>
</dbReference>
<feature type="region of interest" description="Disordered" evidence="7">
    <location>
        <begin position="472"/>
        <end position="514"/>
    </location>
</feature>
<dbReference type="GO" id="GO:0006096">
    <property type="term" value="P:glycolytic process"/>
    <property type="evidence" value="ECO:0007669"/>
    <property type="project" value="UniProtKB-UniPathway"/>
</dbReference>
<organism evidence="10 11">
    <name type="scientific">Circinella minor</name>
    <dbReference type="NCBI Taxonomy" id="1195481"/>
    <lineage>
        <taxon>Eukaryota</taxon>
        <taxon>Fungi</taxon>
        <taxon>Fungi incertae sedis</taxon>
        <taxon>Mucoromycota</taxon>
        <taxon>Mucoromycotina</taxon>
        <taxon>Mucoromycetes</taxon>
        <taxon>Mucorales</taxon>
        <taxon>Lichtheimiaceae</taxon>
        <taxon>Circinella</taxon>
    </lineage>
</organism>
<dbReference type="Gene3D" id="3.30.420.40">
    <property type="match status" value="1"/>
</dbReference>
<dbReference type="GO" id="GO:0006006">
    <property type="term" value="P:glucose metabolic process"/>
    <property type="evidence" value="ECO:0007669"/>
    <property type="project" value="TreeGrafter"/>
</dbReference>
<dbReference type="PRINTS" id="PR00475">
    <property type="entry name" value="HEXOKINASE"/>
</dbReference>
<dbReference type="GO" id="GO:0005524">
    <property type="term" value="F:ATP binding"/>
    <property type="evidence" value="ECO:0007669"/>
    <property type="project" value="UniProtKB-UniRule"/>
</dbReference>
<keyword evidence="2 6" id="KW-0808">Transferase</keyword>
<dbReference type="GO" id="GO:0005536">
    <property type="term" value="F:D-glucose binding"/>
    <property type="evidence" value="ECO:0007669"/>
    <property type="project" value="InterPro"/>
</dbReference>
<evidence type="ECO:0000256" key="2">
    <source>
        <dbReference type="ARBA" id="ARBA00022679"/>
    </source>
</evidence>
<dbReference type="PANTHER" id="PTHR19443:SF24">
    <property type="entry name" value="PHOSPHOTRANSFERASE"/>
    <property type="match status" value="1"/>
</dbReference>
<dbReference type="InterPro" id="IPR001312">
    <property type="entry name" value="Hexokinase"/>
</dbReference>
<dbReference type="InterPro" id="IPR022673">
    <property type="entry name" value="Hexokinase_C"/>
</dbReference>
<dbReference type="GO" id="GO:0004340">
    <property type="term" value="F:glucokinase activity"/>
    <property type="evidence" value="ECO:0007669"/>
    <property type="project" value="TreeGrafter"/>
</dbReference>
<keyword evidence="5 6" id="KW-0067">ATP-binding</keyword>
<name>A0A8H7VF29_9FUNG</name>
<dbReference type="UniPathway" id="UPA00109">
    <property type="reaction ID" value="UER00180"/>
</dbReference>
<protein>
    <recommendedName>
        <fullName evidence="6">Phosphotransferase</fullName>
        <ecNumber evidence="6">2.7.1.-</ecNumber>
    </recommendedName>
</protein>
<comment type="similarity">
    <text evidence="1 6">Belongs to the hexokinase family.</text>
</comment>
<gene>
    <name evidence="10" type="ORF">INT45_012550</name>
</gene>
<feature type="compositionally biased region" description="Polar residues" evidence="7">
    <location>
        <begin position="475"/>
        <end position="487"/>
    </location>
</feature>
<dbReference type="EMBL" id="JAEPRB010000132">
    <property type="protein sequence ID" value="KAG2220686.1"/>
    <property type="molecule type" value="Genomic_DNA"/>
</dbReference>
<dbReference type="Proteomes" id="UP000646827">
    <property type="component" value="Unassembled WGS sequence"/>
</dbReference>
<accession>A0A8H7VF29</accession>
<evidence type="ECO:0000256" key="6">
    <source>
        <dbReference type="RuleBase" id="RU362007"/>
    </source>
</evidence>
<evidence type="ECO:0000313" key="11">
    <source>
        <dbReference type="Proteomes" id="UP000646827"/>
    </source>
</evidence>
<keyword evidence="11" id="KW-1185">Reference proteome</keyword>
<dbReference type="SUPFAM" id="SSF53067">
    <property type="entry name" value="Actin-like ATPase domain"/>
    <property type="match status" value="2"/>
</dbReference>
<dbReference type="InterPro" id="IPR022672">
    <property type="entry name" value="Hexokinase_N"/>
</dbReference>
<evidence type="ECO:0000259" key="9">
    <source>
        <dbReference type="Pfam" id="PF03727"/>
    </source>
</evidence>
<feature type="compositionally biased region" description="Low complexity" evidence="7">
    <location>
        <begin position="496"/>
        <end position="509"/>
    </location>
</feature>
<dbReference type="GO" id="GO:0019158">
    <property type="term" value="F:mannokinase activity"/>
    <property type="evidence" value="ECO:0007669"/>
    <property type="project" value="TreeGrafter"/>
</dbReference>
<proteinExistence type="inferred from homology"/>
<evidence type="ECO:0000313" key="10">
    <source>
        <dbReference type="EMBL" id="KAG2220686.1"/>
    </source>
</evidence>
<dbReference type="EC" id="2.7.1.-" evidence="6"/>
<evidence type="ECO:0000259" key="8">
    <source>
        <dbReference type="Pfam" id="PF00349"/>
    </source>
</evidence>
<dbReference type="GO" id="GO:0001678">
    <property type="term" value="P:intracellular glucose homeostasis"/>
    <property type="evidence" value="ECO:0007669"/>
    <property type="project" value="InterPro"/>
</dbReference>
<feature type="domain" description="Hexokinase N-terminal" evidence="8">
    <location>
        <begin position="15"/>
        <end position="210"/>
    </location>
</feature>
<keyword evidence="4 6" id="KW-0418">Kinase</keyword>
<dbReference type="GO" id="GO:0005829">
    <property type="term" value="C:cytosol"/>
    <property type="evidence" value="ECO:0007669"/>
    <property type="project" value="TreeGrafter"/>
</dbReference>
<evidence type="ECO:0000256" key="4">
    <source>
        <dbReference type="ARBA" id="ARBA00022777"/>
    </source>
</evidence>
<sequence length="561" mass="62704">MNNKNNRIINRLEWIREGFILTPEIYKSMIKGFKQECEHGLNTPSASGLATMIPSYVTRLPTGHETGTYLALDIGGSTLRVCAVELLGQGQVNVTEVKHLITDTLRSSTTIVFFDWIADTIAELYALLPEETRDETSPPLAMGVSWSFPLDQTGISKGTILRMGKGFTLAGIDGQDLATLFLEAFKRKNIRVIVTAIINDTIGAMVAHAYSNPQTRVGFIYGTGVNAAYAEKVSRIIKLNIAEWQEDSGTEMLLNTEIDIFGNESYLPITRFDRALDANHAQPGFQPYEKMMSGAYLGELTRLVAMDLIHEKELFEGHIPLLLNTPWSFLTAHMSEIEKFPKNNFQYIISHITKLLQFMDGYQPNENDIHIFLDICCMVSTRAAGLAAAAMIAIIEQQTFEPNDAIVIGVNGTTFEMYPRMPERIHKALEQWYGEEKAKRIQLEVARDGGSIGAALVAMLYQEVPSSIQSVSSSTAKETQINNNQSQHLDRHSYLTEETSQRPITTTTSTKKHASCPSFLDCFFGWLPGWKQKNRRTTPPFESVSTLSVVKDEKHKNTTIS</sequence>
<reference evidence="10 11" key="1">
    <citation type="submission" date="2020-12" db="EMBL/GenBank/DDBJ databases">
        <title>Metabolic potential, ecology and presence of endohyphal bacteria is reflected in genomic diversity of Mucoromycotina.</title>
        <authorList>
            <person name="Muszewska A."/>
            <person name="Okrasinska A."/>
            <person name="Steczkiewicz K."/>
            <person name="Drgas O."/>
            <person name="Orlowska M."/>
            <person name="Perlinska-Lenart U."/>
            <person name="Aleksandrzak-Piekarczyk T."/>
            <person name="Szatraj K."/>
            <person name="Zielenkiewicz U."/>
            <person name="Pilsyk S."/>
            <person name="Malc E."/>
            <person name="Mieczkowski P."/>
            <person name="Kruszewska J.S."/>
            <person name="Biernat P."/>
            <person name="Pawlowska J."/>
        </authorList>
    </citation>
    <scope>NUCLEOTIDE SEQUENCE [LARGE SCALE GENOMIC DNA]</scope>
    <source>
        <strain evidence="10 11">CBS 142.35</strain>
    </source>
</reference>
<dbReference type="GO" id="GO:0006013">
    <property type="term" value="P:mannose metabolic process"/>
    <property type="evidence" value="ECO:0007669"/>
    <property type="project" value="TreeGrafter"/>
</dbReference>
<feature type="domain" description="Hexokinase C-terminal" evidence="9">
    <location>
        <begin position="216"/>
        <end position="459"/>
    </location>
</feature>
<comment type="caution">
    <text evidence="10">The sequence shown here is derived from an EMBL/GenBank/DDBJ whole genome shotgun (WGS) entry which is preliminary data.</text>
</comment>
<evidence type="ECO:0000256" key="1">
    <source>
        <dbReference type="ARBA" id="ARBA00009225"/>
    </source>
</evidence>
<evidence type="ECO:0000256" key="3">
    <source>
        <dbReference type="ARBA" id="ARBA00022741"/>
    </source>
</evidence>
<evidence type="ECO:0000256" key="5">
    <source>
        <dbReference type="ARBA" id="ARBA00022840"/>
    </source>
</evidence>
<dbReference type="Gene3D" id="3.40.367.20">
    <property type="match status" value="1"/>
</dbReference>
<dbReference type="GO" id="GO:0005739">
    <property type="term" value="C:mitochondrion"/>
    <property type="evidence" value="ECO:0007669"/>
    <property type="project" value="TreeGrafter"/>
</dbReference>
<dbReference type="PANTHER" id="PTHR19443">
    <property type="entry name" value="HEXOKINASE"/>
    <property type="match status" value="1"/>
</dbReference>
<keyword evidence="6" id="KW-0324">Glycolysis</keyword>
<dbReference type="AlphaFoldDB" id="A0A8H7VF29"/>